<dbReference type="HOGENOM" id="CLU_127550_0_0_0"/>
<dbReference type="OrthoDB" id="9812206at2"/>
<dbReference type="RefSeq" id="WP_013451980.1">
    <property type="nucleotide sequence ID" value="NC_014758.1"/>
</dbReference>
<dbReference type="AlphaFoldDB" id="E4TGQ7"/>
<dbReference type="GO" id="GO:0009228">
    <property type="term" value="P:thiamine biosynthetic process"/>
    <property type="evidence" value="ECO:0007669"/>
    <property type="project" value="UniProtKB-KW"/>
</dbReference>
<feature type="domain" description="Thiamine phosphate synthase/TenI" evidence="3">
    <location>
        <begin position="17"/>
        <end position="169"/>
    </location>
</feature>
<dbReference type="Proteomes" id="UP000007039">
    <property type="component" value="Chromosome"/>
</dbReference>
<proteinExistence type="predicted"/>
<dbReference type="CDD" id="cd00564">
    <property type="entry name" value="TMP_TenI"/>
    <property type="match status" value="1"/>
</dbReference>
<comment type="pathway">
    <text evidence="1">Cofactor biosynthesis; thiamine diphosphate biosynthesis.</text>
</comment>
<protein>
    <submittedName>
        <fullName evidence="4">Thiamine monophosphate synthase</fullName>
    </submittedName>
</protein>
<organism evidence="4 5">
    <name type="scientific">Calditerrivibrio nitroreducens (strain DSM 19672 / NBRC 101217 / Yu37-1)</name>
    <dbReference type="NCBI Taxonomy" id="768670"/>
    <lineage>
        <taxon>Bacteria</taxon>
        <taxon>Pseudomonadati</taxon>
        <taxon>Deferribacterota</taxon>
        <taxon>Deferribacteres</taxon>
        <taxon>Deferribacterales</taxon>
        <taxon>Calditerrivibrionaceae</taxon>
    </lineage>
</organism>
<gene>
    <name evidence="4" type="ordered locus">Calni_1866</name>
</gene>
<evidence type="ECO:0000256" key="1">
    <source>
        <dbReference type="ARBA" id="ARBA00004948"/>
    </source>
</evidence>
<evidence type="ECO:0000313" key="5">
    <source>
        <dbReference type="Proteomes" id="UP000007039"/>
    </source>
</evidence>
<evidence type="ECO:0000313" key="4">
    <source>
        <dbReference type="EMBL" id="ADR19770.1"/>
    </source>
</evidence>
<keyword evidence="5" id="KW-1185">Reference proteome</keyword>
<name>E4TGQ7_CALNY</name>
<dbReference type="GO" id="GO:0004789">
    <property type="term" value="F:thiamine-phosphate diphosphorylase activity"/>
    <property type="evidence" value="ECO:0007669"/>
    <property type="project" value="TreeGrafter"/>
</dbReference>
<dbReference type="Gene3D" id="3.20.20.70">
    <property type="entry name" value="Aldolase class I"/>
    <property type="match status" value="1"/>
</dbReference>
<reference key="1">
    <citation type="submission" date="2010-11" db="EMBL/GenBank/DDBJ databases">
        <title>The complete genome of chromosome of Calditerrivibrio nitroreducens DSM 19672.</title>
        <authorList>
            <consortium name="US DOE Joint Genome Institute (JGI-PGF)"/>
            <person name="Lucas S."/>
            <person name="Copeland A."/>
            <person name="Lapidus A."/>
            <person name="Bruce D."/>
            <person name="Goodwin L."/>
            <person name="Pitluck S."/>
            <person name="Kyrpides N."/>
            <person name="Mavromatis K."/>
            <person name="Ivanova N."/>
            <person name="Mikhailova N."/>
            <person name="Zeytun A."/>
            <person name="Brettin T."/>
            <person name="Detter J.C."/>
            <person name="Tapia R."/>
            <person name="Han C."/>
            <person name="Land M."/>
            <person name="Hauser L."/>
            <person name="Markowitz V."/>
            <person name="Cheng J.-F."/>
            <person name="Hugenholtz P."/>
            <person name="Woyke T."/>
            <person name="Wu D."/>
            <person name="Spring S."/>
            <person name="Schroeder M."/>
            <person name="Brambilla E."/>
            <person name="Klenk H.-P."/>
            <person name="Eisen J.A."/>
        </authorList>
    </citation>
    <scope>NUCLEOTIDE SEQUENCE [LARGE SCALE GENOMIC DNA]</scope>
    <source>
        <strain>DSM 19672</strain>
    </source>
</reference>
<evidence type="ECO:0000259" key="3">
    <source>
        <dbReference type="Pfam" id="PF02581"/>
    </source>
</evidence>
<dbReference type="InterPro" id="IPR013785">
    <property type="entry name" value="Aldolase_TIM"/>
</dbReference>
<dbReference type="GO" id="GO:0005737">
    <property type="term" value="C:cytoplasm"/>
    <property type="evidence" value="ECO:0007669"/>
    <property type="project" value="TreeGrafter"/>
</dbReference>
<dbReference type="STRING" id="768670.Calni_1866"/>
<dbReference type="PANTHER" id="PTHR20857">
    <property type="entry name" value="THIAMINE-PHOSPHATE PYROPHOSPHORYLASE"/>
    <property type="match status" value="1"/>
</dbReference>
<keyword evidence="2" id="KW-0784">Thiamine biosynthesis</keyword>
<dbReference type="SUPFAM" id="SSF51391">
    <property type="entry name" value="Thiamin phosphate synthase"/>
    <property type="match status" value="1"/>
</dbReference>
<dbReference type="EMBL" id="CP002347">
    <property type="protein sequence ID" value="ADR19770.1"/>
    <property type="molecule type" value="Genomic_DNA"/>
</dbReference>
<dbReference type="InterPro" id="IPR022998">
    <property type="entry name" value="ThiamineP_synth_TenI"/>
</dbReference>
<sequence>MKILFILDYTTYRENIFDVAKVASIYADAIWFRIKNIDAVDILYLSKRLRNELPSSHLILSERPDIAQIASFNGVQIGSKSIPTYAVKKAFPDLELGYSAHSINEIEEVEADYYTLSPIFYTKKDYDVYPLGPVDVSLVGKRIFALGGININNVAKLLNQGYYGIAGISFFNDLQELSRKLKNSR</sequence>
<dbReference type="eggNOG" id="COG0352">
    <property type="taxonomic scope" value="Bacteria"/>
</dbReference>
<evidence type="ECO:0000256" key="2">
    <source>
        <dbReference type="ARBA" id="ARBA00022977"/>
    </source>
</evidence>
<reference evidence="4 5" key="2">
    <citation type="journal article" date="2011" name="Stand. Genomic Sci.">
        <title>Complete genome sequence of Calditerrivibrio nitroreducens type strain (Yu37-1).</title>
        <authorList>
            <person name="Pitluck S."/>
            <person name="Sikorski J."/>
            <person name="Zeytun A."/>
            <person name="Lapidus A."/>
            <person name="Nolan M."/>
            <person name="Lucas S."/>
            <person name="Hammon N."/>
            <person name="Deshpande S."/>
            <person name="Cheng J.F."/>
            <person name="Tapia R."/>
            <person name="Han C."/>
            <person name="Goodwin L."/>
            <person name="Liolios K."/>
            <person name="Pagani I."/>
            <person name="Ivanova N."/>
            <person name="Mavromatis K."/>
            <person name="Pati A."/>
            <person name="Chen A."/>
            <person name="Palaniappan K."/>
            <person name="Hauser L."/>
            <person name="Chang Y.J."/>
            <person name="Jeffries C.D."/>
            <person name="Detter J.C."/>
            <person name="Brambilla E."/>
            <person name="Djao O.D."/>
            <person name="Rohde M."/>
            <person name="Spring S."/>
            <person name="Goker M."/>
            <person name="Woyke T."/>
            <person name="Bristow J."/>
            <person name="Eisen J.A."/>
            <person name="Markowitz V."/>
            <person name="Hugenholtz P."/>
            <person name="Kyrpides N.C."/>
            <person name="Klenk H.P."/>
            <person name="Land M."/>
        </authorList>
    </citation>
    <scope>NUCLEOTIDE SEQUENCE [LARGE SCALE GENOMIC DNA]</scope>
    <source>
        <strain evidence="5">DSM 19672 / NBRC 101217 / Yu37-1</strain>
    </source>
</reference>
<dbReference type="Pfam" id="PF02581">
    <property type="entry name" value="TMP-TENI"/>
    <property type="match status" value="1"/>
</dbReference>
<dbReference type="PANTHER" id="PTHR20857:SF15">
    <property type="entry name" value="THIAMINE-PHOSPHATE SYNTHASE"/>
    <property type="match status" value="1"/>
</dbReference>
<accession>E4TGQ7</accession>
<dbReference type="InterPro" id="IPR036206">
    <property type="entry name" value="ThiamineP_synth_sf"/>
</dbReference>
<dbReference type="KEGG" id="cni:Calni_1866"/>